<evidence type="ECO:0000256" key="1">
    <source>
        <dbReference type="ARBA" id="ARBA00022729"/>
    </source>
</evidence>
<dbReference type="InterPro" id="IPR006179">
    <property type="entry name" value="5_nucleotidase/apyrase"/>
</dbReference>
<dbReference type="Gene3D" id="3.60.21.10">
    <property type="match status" value="1"/>
</dbReference>
<organism evidence="5 6">
    <name type="scientific">Paenibacillus sabuli</name>
    <dbReference type="NCBI Taxonomy" id="2772509"/>
    <lineage>
        <taxon>Bacteria</taxon>
        <taxon>Bacillati</taxon>
        <taxon>Bacillota</taxon>
        <taxon>Bacilli</taxon>
        <taxon>Bacillales</taxon>
        <taxon>Paenibacillaceae</taxon>
        <taxon>Paenibacillus</taxon>
    </lineage>
</organism>
<gene>
    <name evidence="5" type="ORF">IDH44_23910</name>
</gene>
<dbReference type="PANTHER" id="PTHR11575:SF23">
    <property type="entry name" value="5-NUCLEOTIDASE FAMILY PROTEIN"/>
    <property type="match status" value="1"/>
</dbReference>
<dbReference type="PANTHER" id="PTHR11575">
    <property type="entry name" value="5'-NUCLEOTIDASE-RELATED"/>
    <property type="match status" value="1"/>
</dbReference>
<evidence type="ECO:0000313" key="5">
    <source>
        <dbReference type="EMBL" id="MBD2848252.1"/>
    </source>
</evidence>
<dbReference type="Pfam" id="PF02872">
    <property type="entry name" value="5_nucleotid_C"/>
    <property type="match status" value="1"/>
</dbReference>
<protein>
    <submittedName>
        <fullName evidence="5">Bifunctional metallophosphatase/5'-nucleotidase</fullName>
    </submittedName>
</protein>
<keyword evidence="2" id="KW-0547">Nucleotide-binding</keyword>
<dbReference type="GO" id="GO:0000166">
    <property type="term" value="F:nucleotide binding"/>
    <property type="evidence" value="ECO:0007669"/>
    <property type="project" value="UniProtKB-KW"/>
</dbReference>
<dbReference type="InterPro" id="IPR029052">
    <property type="entry name" value="Metallo-depent_PP-like"/>
</dbReference>
<proteinExistence type="inferred from homology"/>
<keyword evidence="6" id="KW-1185">Reference proteome</keyword>
<dbReference type="GO" id="GO:0008768">
    <property type="term" value="F:UDP-sugar diphosphatase activity"/>
    <property type="evidence" value="ECO:0007669"/>
    <property type="project" value="TreeGrafter"/>
</dbReference>
<keyword evidence="2" id="KW-0378">Hydrolase</keyword>
<dbReference type="Gene3D" id="3.90.780.10">
    <property type="entry name" value="5'-Nucleotidase, C-terminal domain"/>
    <property type="match status" value="1"/>
</dbReference>
<reference evidence="5" key="1">
    <citation type="submission" date="2020-09" db="EMBL/GenBank/DDBJ databases">
        <title>A novel bacterium of genus Paenibacillus, isolated from South China Sea.</title>
        <authorList>
            <person name="Huang H."/>
            <person name="Mo K."/>
            <person name="Hu Y."/>
        </authorList>
    </citation>
    <scope>NUCLEOTIDE SEQUENCE</scope>
    <source>
        <strain evidence="5">IB182496</strain>
    </source>
</reference>
<accession>A0A927GV06</accession>
<dbReference type="GO" id="GO:0008253">
    <property type="term" value="F:5'-nucleotidase activity"/>
    <property type="evidence" value="ECO:0007669"/>
    <property type="project" value="TreeGrafter"/>
</dbReference>
<dbReference type="PROSITE" id="PS00785">
    <property type="entry name" value="5_NUCLEOTIDASE_1"/>
    <property type="match status" value="1"/>
</dbReference>
<dbReference type="Proteomes" id="UP000621560">
    <property type="component" value="Unassembled WGS sequence"/>
</dbReference>
<comment type="similarity">
    <text evidence="2">Belongs to the 5'-nucleotidase family.</text>
</comment>
<dbReference type="CDD" id="cd00845">
    <property type="entry name" value="MPP_UshA_N_like"/>
    <property type="match status" value="1"/>
</dbReference>
<comment type="caution">
    <text evidence="5">The sequence shown here is derived from an EMBL/GenBank/DDBJ whole genome shotgun (WGS) entry which is preliminary data.</text>
</comment>
<dbReference type="PRINTS" id="PR01607">
    <property type="entry name" value="APYRASEFAMLY"/>
</dbReference>
<sequence>MEKKPQHAKHVVLLHTNDIHSRLEQAAKISARITEARRTHGSDRLLVLDCGDHMDRMRLETEGSGGRVNIELLNEAGYDAVTFGNNEGLTYSKDELFDAYTAHARFPVVCANMAESESGELPEWVLARLIIERGGLRIGLTGATAQYNDFYRLLGWQVRDPLQSIAAQVGWLRPRVDVVVVLSHLGLPQDERMAAEVAGIDLILGGHTHHLLQEPLRAGGTVICATGKFGEYLGRVEIALRENGEPLITAECVPLGAGEMDPEAAAIISRFRESGERRLSRVVTRLQTPLPARTDRESPLPNLLAAGLRRWTESEIGIVNSGQLLGGLARGEVTAGQLHALCPSPINPCRQRMRGAQLLEALEQSLLPEFADKRLQGFGFRGHVLGSLAVDGMTVVYDPQRAPGSRIVEARIADKPLEPERGYLVGTIDMFTFGAGYPSLKEGSERAYFLPEFIRDVLSRQLADQDEVERCLQPRWQALALN</sequence>
<dbReference type="EMBL" id="JACXIZ010000059">
    <property type="protein sequence ID" value="MBD2848252.1"/>
    <property type="molecule type" value="Genomic_DNA"/>
</dbReference>
<dbReference type="GO" id="GO:0030288">
    <property type="term" value="C:outer membrane-bounded periplasmic space"/>
    <property type="evidence" value="ECO:0007669"/>
    <property type="project" value="TreeGrafter"/>
</dbReference>
<dbReference type="SUPFAM" id="SSF55816">
    <property type="entry name" value="5'-nucleotidase (syn. UDP-sugar hydrolase), C-terminal domain"/>
    <property type="match status" value="1"/>
</dbReference>
<dbReference type="InterPro" id="IPR004843">
    <property type="entry name" value="Calcineurin-like_PHP"/>
</dbReference>
<dbReference type="GO" id="GO:0009166">
    <property type="term" value="P:nucleotide catabolic process"/>
    <property type="evidence" value="ECO:0007669"/>
    <property type="project" value="InterPro"/>
</dbReference>
<evidence type="ECO:0000256" key="2">
    <source>
        <dbReference type="RuleBase" id="RU362119"/>
    </source>
</evidence>
<dbReference type="GO" id="GO:0046872">
    <property type="term" value="F:metal ion binding"/>
    <property type="evidence" value="ECO:0007669"/>
    <property type="project" value="InterPro"/>
</dbReference>
<dbReference type="RefSeq" id="WP_190921350.1">
    <property type="nucleotide sequence ID" value="NZ_JACXIZ010000059.1"/>
</dbReference>
<dbReference type="InterPro" id="IPR008334">
    <property type="entry name" value="5'-Nucleotdase_C"/>
</dbReference>
<dbReference type="SUPFAM" id="SSF56300">
    <property type="entry name" value="Metallo-dependent phosphatases"/>
    <property type="match status" value="1"/>
</dbReference>
<evidence type="ECO:0000313" key="6">
    <source>
        <dbReference type="Proteomes" id="UP000621560"/>
    </source>
</evidence>
<keyword evidence="1" id="KW-0732">Signal</keyword>
<evidence type="ECO:0000259" key="4">
    <source>
        <dbReference type="Pfam" id="PF02872"/>
    </source>
</evidence>
<dbReference type="InterPro" id="IPR036907">
    <property type="entry name" value="5'-Nucleotdase_C_sf"/>
</dbReference>
<dbReference type="Pfam" id="PF00149">
    <property type="entry name" value="Metallophos"/>
    <property type="match status" value="1"/>
</dbReference>
<name>A0A927GV06_9BACL</name>
<dbReference type="InterPro" id="IPR006146">
    <property type="entry name" value="5'-Nucleotdase_CS"/>
</dbReference>
<feature type="domain" description="Calcineurin-like phosphoesterase" evidence="3">
    <location>
        <begin position="13"/>
        <end position="210"/>
    </location>
</feature>
<dbReference type="AlphaFoldDB" id="A0A927GV06"/>
<evidence type="ECO:0000259" key="3">
    <source>
        <dbReference type="Pfam" id="PF00149"/>
    </source>
</evidence>
<feature type="domain" description="5'-Nucleotidase C-terminal" evidence="4">
    <location>
        <begin position="292"/>
        <end position="438"/>
    </location>
</feature>